<keyword evidence="4" id="KW-0256">Endoplasmic reticulum</keyword>
<dbReference type="GO" id="GO:0005789">
    <property type="term" value="C:endoplasmic reticulum membrane"/>
    <property type="evidence" value="ECO:0007669"/>
    <property type="project" value="UniProtKB-SubCell"/>
</dbReference>
<dbReference type="AlphaFoldDB" id="A0A8J2P1P1"/>
<evidence type="ECO:0000256" key="2">
    <source>
        <dbReference type="ARBA" id="ARBA00022064"/>
    </source>
</evidence>
<feature type="transmembrane region" description="Helical" evidence="8">
    <location>
        <begin position="272"/>
        <end position="295"/>
    </location>
</feature>
<gene>
    <name evidence="9" type="ORF">AFUS01_LOCUS9889</name>
</gene>
<keyword evidence="5 8" id="KW-1133">Transmembrane helix</keyword>
<evidence type="ECO:0000256" key="6">
    <source>
        <dbReference type="ARBA" id="ARBA00023098"/>
    </source>
</evidence>
<comment type="subcellular location">
    <subcellularLocation>
        <location evidence="1">Endoplasmic reticulum membrane</location>
        <topology evidence="1">Multi-pass membrane protein</topology>
    </subcellularLocation>
</comment>
<dbReference type="InterPro" id="IPR009617">
    <property type="entry name" value="Seipin"/>
</dbReference>
<dbReference type="Pfam" id="PF06775">
    <property type="entry name" value="Seipin"/>
    <property type="match status" value="1"/>
</dbReference>
<reference evidence="9" key="1">
    <citation type="submission" date="2021-06" db="EMBL/GenBank/DDBJ databases">
        <authorList>
            <person name="Hodson N. C."/>
            <person name="Mongue J. A."/>
            <person name="Jaron S. K."/>
        </authorList>
    </citation>
    <scope>NUCLEOTIDE SEQUENCE</scope>
</reference>
<name>A0A8J2P1P1_9HEXA</name>
<evidence type="ECO:0000256" key="3">
    <source>
        <dbReference type="ARBA" id="ARBA00022692"/>
    </source>
</evidence>
<keyword evidence="6" id="KW-0443">Lipid metabolism</keyword>
<accession>A0A8J2P1P1</accession>
<evidence type="ECO:0000256" key="8">
    <source>
        <dbReference type="SAM" id="Phobius"/>
    </source>
</evidence>
<evidence type="ECO:0000313" key="9">
    <source>
        <dbReference type="EMBL" id="CAG7720619.1"/>
    </source>
</evidence>
<evidence type="ECO:0000256" key="7">
    <source>
        <dbReference type="ARBA" id="ARBA00023136"/>
    </source>
</evidence>
<evidence type="ECO:0000256" key="1">
    <source>
        <dbReference type="ARBA" id="ARBA00004477"/>
    </source>
</evidence>
<evidence type="ECO:0000313" key="10">
    <source>
        <dbReference type="Proteomes" id="UP000708208"/>
    </source>
</evidence>
<comment type="caution">
    <text evidence="9">The sequence shown here is derived from an EMBL/GenBank/DDBJ whole genome shotgun (WGS) entry which is preliminary data.</text>
</comment>
<evidence type="ECO:0000256" key="4">
    <source>
        <dbReference type="ARBA" id="ARBA00022824"/>
    </source>
</evidence>
<dbReference type="PANTHER" id="PTHR21212:SF0">
    <property type="entry name" value="SEIPIN"/>
    <property type="match status" value="1"/>
</dbReference>
<evidence type="ECO:0000256" key="5">
    <source>
        <dbReference type="ARBA" id="ARBA00022989"/>
    </source>
</evidence>
<dbReference type="Proteomes" id="UP000708208">
    <property type="component" value="Unassembled WGS sequence"/>
</dbReference>
<dbReference type="OrthoDB" id="3990054at2759"/>
<keyword evidence="3 8" id="KW-0812">Transmembrane</keyword>
<keyword evidence="7 8" id="KW-0472">Membrane</keyword>
<dbReference type="GO" id="GO:0140042">
    <property type="term" value="P:lipid droplet formation"/>
    <property type="evidence" value="ECO:0007669"/>
    <property type="project" value="UniProtKB-ARBA"/>
</dbReference>
<feature type="non-terminal residue" evidence="9">
    <location>
        <position position="1"/>
    </location>
</feature>
<dbReference type="GO" id="GO:0006629">
    <property type="term" value="P:lipid metabolic process"/>
    <property type="evidence" value="ECO:0007669"/>
    <property type="project" value="UniProtKB-KW"/>
</dbReference>
<feature type="non-terminal residue" evidence="9">
    <location>
        <position position="325"/>
    </location>
</feature>
<sequence length="325" mass="36398">GTGREIVWSGERSWGWGCDSVTEVVFGFFGSVKDARVPCGSTFGTPVLPGEDDDAGGLGSGHFVQGNCHFADRRSGMVCRYSRGVLVSVTVTLLIRGILLSSRVALSLMGVTRSCEKRNHEGMCTFPTANVTLTKRQQLLMVGQPYRILLEMEMPESPSNQNLGMFMVCLDLNDKEGVNIDHACRSAMLHYKSYLHHAIYTLFFSPFLLSGSSEEKQIVQVELFTGFEEDPNRPITEAVIEIQSHHVEIYKTSLQIHAHFTGLRYVMFHWPFVSAVVGITTNLFFLSIIAFLSWFKFFSPKQVTYPVGYDSNQAKSLEERRALAK</sequence>
<dbReference type="EMBL" id="CAJVCH010072178">
    <property type="protein sequence ID" value="CAG7720619.1"/>
    <property type="molecule type" value="Genomic_DNA"/>
</dbReference>
<dbReference type="PANTHER" id="PTHR21212">
    <property type="entry name" value="BERNARDINELLI-SEIP CONGENITAL LIPODYSTROPHY 2 HOMOLOG BSCL2 PROTEIN"/>
    <property type="match status" value="1"/>
</dbReference>
<keyword evidence="10" id="KW-1185">Reference proteome</keyword>
<dbReference type="CDD" id="cd23995">
    <property type="entry name" value="Seipin_BSCL2_like"/>
    <property type="match status" value="1"/>
</dbReference>
<protein>
    <recommendedName>
        <fullName evidence="2">Seipin</fullName>
    </recommendedName>
</protein>
<proteinExistence type="predicted"/>
<organism evidence="9 10">
    <name type="scientific">Allacma fusca</name>
    <dbReference type="NCBI Taxonomy" id="39272"/>
    <lineage>
        <taxon>Eukaryota</taxon>
        <taxon>Metazoa</taxon>
        <taxon>Ecdysozoa</taxon>
        <taxon>Arthropoda</taxon>
        <taxon>Hexapoda</taxon>
        <taxon>Collembola</taxon>
        <taxon>Symphypleona</taxon>
        <taxon>Sminthuridae</taxon>
        <taxon>Allacma</taxon>
    </lineage>
</organism>